<comment type="caution">
    <text evidence="2">The sequence shown here is derived from an EMBL/GenBank/DDBJ whole genome shotgun (WGS) entry which is preliminary data.</text>
</comment>
<feature type="transmembrane region" description="Helical" evidence="1">
    <location>
        <begin position="109"/>
        <end position="127"/>
    </location>
</feature>
<dbReference type="Proteomes" id="UP001241472">
    <property type="component" value="Unassembled WGS sequence"/>
</dbReference>
<gene>
    <name evidence="2" type="ORF">J2T09_004860</name>
</gene>
<feature type="transmembrane region" description="Helical" evidence="1">
    <location>
        <begin position="29"/>
        <end position="51"/>
    </location>
</feature>
<accession>A0ABT9Q0S9</accession>
<feature type="transmembrane region" description="Helical" evidence="1">
    <location>
        <begin position="72"/>
        <end position="97"/>
    </location>
</feature>
<keyword evidence="1" id="KW-0812">Transmembrane</keyword>
<evidence type="ECO:0000256" key="1">
    <source>
        <dbReference type="SAM" id="Phobius"/>
    </source>
</evidence>
<keyword evidence="1" id="KW-1133">Transmembrane helix</keyword>
<dbReference type="EMBL" id="JAUSRF010000022">
    <property type="protein sequence ID" value="MDP9840080.1"/>
    <property type="molecule type" value="Genomic_DNA"/>
</dbReference>
<feature type="transmembrane region" description="Helical" evidence="1">
    <location>
        <begin position="139"/>
        <end position="164"/>
    </location>
</feature>
<sequence>MENFSEMFVSTFGWLEQSQVGQLVRMTPYLYPVLMSLHVVGIAIMVGPAFLVDLRLLGMGRKVVAVTTVTRLLLPVSHIGFAIVAITGAAMFTGIVYVVSKSAASPWKFGLIVVAAINIVIFHKGVYRTVSEWDARVGAPIAAKVAAVISMVCWIGVIFAGRFLSY</sequence>
<keyword evidence="1" id="KW-0472">Membrane</keyword>
<name>A0ABT9Q0S9_9HYPH</name>
<protein>
    <submittedName>
        <fullName evidence="2">Acyl-CoA reductase-like NAD-dependent aldehyde dehydrogenase</fullName>
    </submittedName>
</protein>
<keyword evidence="3" id="KW-1185">Reference proteome</keyword>
<evidence type="ECO:0000313" key="2">
    <source>
        <dbReference type="EMBL" id="MDP9840080.1"/>
    </source>
</evidence>
<reference evidence="2 3" key="1">
    <citation type="submission" date="2023-07" db="EMBL/GenBank/DDBJ databases">
        <title>Sorghum-associated microbial communities from plants grown in Nebraska, USA.</title>
        <authorList>
            <person name="Schachtman D."/>
        </authorList>
    </citation>
    <scope>NUCLEOTIDE SEQUENCE [LARGE SCALE GENOMIC DNA]</scope>
    <source>
        <strain evidence="2 3">DS1307</strain>
    </source>
</reference>
<proteinExistence type="predicted"/>
<evidence type="ECO:0000313" key="3">
    <source>
        <dbReference type="Proteomes" id="UP001241472"/>
    </source>
</evidence>
<organism evidence="2 3">
    <name type="scientific">Neorhizobium huautlense</name>
    <dbReference type="NCBI Taxonomy" id="67774"/>
    <lineage>
        <taxon>Bacteria</taxon>
        <taxon>Pseudomonadati</taxon>
        <taxon>Pseudomonadota</taxon>
        <taxon>Alphaproteobacteria</taxon>
        <taxon>Hyphomicrobiales</taxon>
        <taxon>Rhizobiaceae</taxon>
        <taxon>Rhizobium/Agrobacterium group</taxon>
        <taxon>Neorhizobium</taxon>
    </lineage>
</organism>